<accession>A0ABP7N1Q8</accession>
<evidence type="ECO:0000256" key="1">
    <source>
        <dbReference type="SAM" id="MobiDB-lite"/>
    </source>
</evidence>
<sequence length="166" mass="17275">MAHPLRPETAFERYRPKPGRTPPNGTPSRSGARCGRGPHSVNSYREFTSKPETSVYSQGIPIPFPRYDLPEDGPKTLAATGGQQIGLTATGHAGYPPAALTSATLANSCDGGVTWAGARVSQQGGGRTATVHHAGASGAQVTLRTDRTDAHGDSVTRTVVGADDVR</sequence>
<keyword evidence="3" id="KW-1185">Reference proteome</keyword>
<feature type="region of interest" description="Disordered" evidence="1">
    <location>
        <begin position="1"/>
        <end position="57"/>
    </location>
</feature>
<feature type="compositionally biased region" description="Polar residues" evidence="1">
    <location>
        <begin position="40"/>
        <end position="57"/>
    </location>
</feature>
<proteinExistence type="predicted"/>
<name>A0ABP7N1Q8_9ACTN</name>
<dbReference type="EMBL" id="BAABAJ010000018">
    <property type="protein sequence ID" value="GAA3932730.1"/>
    <property type="molecule type" value="Genomic_DNA"/>
</dbReference>
<feature type="compositionally biased region" description="Basic and acidic residues" evidence="1">
    <location>
        <begin position="1"/>
        <end position="15"/>
    </location>
</feature>
<reference evidence="3" key="1">
    <citation type="journal article" date="2019" name="Int. J. Syst. Evol. Microbiol.">
        <title>The Global Catalogue of Microorganisms (GCM) 10K type strain sequencing project: providing services to taxonomists for standard genome sequencing and annotation.</title>
        <authorList>
            <consortium name="The Broad Institute Genomics Platform"/>
            <consortium name="The Broad Institute Genome Sequencing Center for Infectious Disease"/>
            <person name="Wu L."/>
            <person name="Ma J."/>
        </authorList>
    </citation>
    <scope>NUCLEOTIDE SEQUENCE [LARGE SCALE GENOMIC DNA]</scope>
    <source>
        <strain evidence="3">JCM 16956</strain>
    </source>
</reference>
<evidence type="ECO:0000313" key="3">
    <source>
        <dbReference type="Proteomes" id="UP001501000"/>
    </source>
</evidence>
<gene>
    <name evidence="2" type="ORF">GCM10022244_46680</name>
</gene>
<organism evidence="2 3">
    <name type="scientific">Streptomyces gulbargensis</name>
    <dbReference type="NCBI Taxonomy" id="364901"/>
    <lineage>
        <taxon>Bacteria</taxon>
        <taxon>Bacillati</taxon>
        <taxon>Actinomycetota</taxon>
        <taxon>Actinomycetes</taxon>
        <taxon>Kitasatosporales</taxon>
        <taxon>Streptomycetaceae</taxon>
        <taxon>Streptomyces</taxon>
    </lineage>
</organism>
<dbReference type="Proteomes" id="UP001501000">
    <property type="component" value="Unassembled WGS sequence"/>
</dbReference>
<evidence type="ECO:0000313" key="2">
    <source>
        <dbReference type="EMBL" id="GAA3932730.1"/>
    </source>
</evidence>
<comment type="caution">
    <text evidence="2">The sequence shown here is derived from an EMBL/GenBank/DDBJ whole genome shotgun (WGS) entry which is preliminary data.</text>
</comment>
<protein>
    <submittedName>
        <fullName evidence="2">Uncharacterized protein</fullName>
    </submittedName>
</protein>